<name>A0AAJ7U6J5_PETMA</name>
<gene>
    <name evidence="15" type="primary">LOC116953259</name>
</gene>
<reference evidence="15" key="1">
    <citation type="submission" date="2025-08" db="UniProtKB">
        <authorList>
            <consortium name="RefSeq"/>
        </authorList>
    </citation>
    <scope>IDENTIFICATION</scope>
    <source>
        <tissue evidence="15">Sperm</tissue>
    </source>
</reference>
<protein>
    <recommendedName>
        <fullName evidence="13">Choline transporter-like protein</fullName>
    </recommendedName>
</protein>
<evidence type="ECO:0000256" key="1">
    <source>
        <dbReference type="ARBA" id="ARBA00004141"/>
    </source>
</evidence>
<dbReference type="GO" id="GO:0015871">
    <property type="term" value="P:choline transport"/>
    <property type="evidence" value="ECO:0007669"/>
    <property type="project" value="TreeGrafter"/>
</dbReference>
<evidence type="ECO:0000256" key="10">
    <source>
        <dbReference type="ARBA" id="ARBA00023180"/>
    </source>
</evidence>
<evidence type="ECO:0000313" key="15">
    <source>
        <dbReference type="RefSeq" id="XP_032829203.1"/>
    </source>
</evidence>
<comment type="catalytic activity">
    <reaction evidence="12">
        <text>thiamine diphosphate(out) = thiamine diphosphate(in)</text>
        <dbReference type="Rhea" id="RHEA:75471"/>
        <dbReference type="ChEBI" id="CHEBI:58937"/>
    </reaction>
</comment>
<dbReference type="Proteomes" id="UP001318040">
    <property type="component" value="Chromosome 50"/>
</dbReference>
<feature type="transmembrane region" description="Helical" evidence="13">
    <location>
        <begin position="263"/>
        <end position="281"/>
    </location>
</feature>
<evidence type="ECO:0000256" key="13">
    <source>
        <dbReference type="RuleBase" id="RU368066"/>
    </source>
</evidence>
<sequence>MVKRNKTAAEDSPQHGVPVKYDAAFRGPIANRSCTDIVCCVLFMVVIAAYIVVGFLAWLNGDPRKVIYPTDSQGNYCGRGNYSDKPFLLYFDIFKCAGSAALLNFNCPTTQICVKQCPRDFWVVNMIQPPSQAFNAEYCRPGFNLATTSKTVQQILQAEDCAGFTVPSKDLVNRCVPVLLSDSTGGNVTVNGSGSVQTPSGTASAEAVQEASNYLAGVLNARDLGMKIFSDFTKSWYWIIICLVIAMVVSLLFLLLLRFTAGFLIWAIIIGLVGVVGYGIYHCYREYDNLKGKPGADLKLTDVGLQTDLSVYLQYRDTWLAFMIILAVVETLILLILIFLRKRLLIAIALVREASRAISYMMSSLFYPLVTFVLLFVCVAYWGITALYLSTSGRPIHKVFVDQAGASAECRNISNADCHPSNFSSASCPQARCSFLHYGGDSVYEKNLPWLQVFNVFAFLWLMNFVIALGQCTLAGAFASYYWAFHKPRDLPALPVAASFMRAFRYHTGSLAFGALIIAIIQLIRIILEYMDHKLRGAENRVLKFLLCCLKCCFWCLEKFMKFINRNAYIMIAIYGKNFCVSAKNALSLLMRNIVRVVVLDKVTDFLLLLGKLVVVGGVGVFAFFFFSNRIMIPDTPLVLNYYWVPIVTVVVGSYMIAHGFFSVYGMCVDTLFLCFLEDLERNDGSEEKPYFMPKSLLKILNKKNKAPKGAE</sequence>
<feature type="transmembrane region" description="Helical" evidence="13">
    <location>
        <begin position="37"/>
        <end position="59"/>
    </location>
</feature>
<evidence type="ECO:0000313" key="14">
    <source>
        <dbReference type="Proteomes" id="UP001318040"/>
    </source>
</evidence>
<comment type="function">
    <text evidence="13">Choline transporter.</text>
</comment>
<keyword evidence="6" id="KW-1003">Cell membrane</keyword>
<comment type="catalytic activity">
    <reaction evidence="11">
        <text>choline(out) + n H(+)(in) = choline(in) + n H(+)(out)</text>
        <dbReference type="Rhea" id="RHEA:75463"/>
        <dbReference type="ChEBI" id="CHEBI:15354"/>
        <dbReference type="ChEBI" id="CHEBI:15378"/>
    </reaction>
</comment>
<comment type="subcellular location">
    <subcellularLocation>
        <location evidence="2">Apical cell membrane</location>
    </subcellularLocation>
    <subcellularLocation>
        <location evidence="13">Cell membrane</location>
        <topology evidence="13">Multi-pass membrane protein</topology>
    </subcellularLocation>
    <subcellularLocation>
        <location evidence="1">Membrane</location>
        <topology evidence="1">Multi-pass membrane protein</topology>
    </subcellularLocation>
</comment>
<organism evidence="14 15">
    <name type="scientific">Petromyzon marinus</name>
    <name type="common">Sea lamprey</name>
    <dbReference type="NCBI Taxonomy" id="7757"/>
    <lineage>
        <taxon>Eukaryota</taxon>
        <taxon>Metazoa</taxon>
        <taxon>Chordata</taxon>
        <taxon>Craniata</taxon>
        <taxon>Vertebrata</taxon>
        <taxon>Cyclostomata</taxon>
        <taxon>Hyperoartia</taxon>
        <taxon>Petromyzontiformes</taxon>
        <taxon>Petromyzontidae</taxon>
        <taxon>Petromyzon</taxon>
    </lineage>
</organism>
<dbReference type="PANTHER" id="PTHR12385">
    <property type="entry name" value="CHOLINE TRANSPORTER-LIKE (SLC FAMILY 44)"/>
    <property type="match status" value="1"/>
</dbReference>
<evidence type="ECO:0000256" key="6">
    <source>
        <dbReference type="ARBA" id="ARBA00022475"/>
    </source>
</evidence>
<keyword evidence="5" id="KW-0050">Antiport</keyword>
<comment type="similarity">
    <text evidence="3 13">Belongs to the CTL (choline transporter-like) family.</text>
</comment>
<evidence type="ECO:0000256" key="3">
    <source>
        <dbReference type="ARBA" id="ARBA00007168"/>
    </source>
</evidence>
<accession>A0AAJ7U6J5</accession>
<keyword evidence="9 13" id="KW-0472">Membrane</keyword>
<evidence type="ECO:0000256" key="12">
    <source>
        <dbReference type="ARBA" id="ARBA00036880"/>
    </source>
</evidence>
<dbReference type="RefSeq" id="XP_032829203.1">
    <property type="nucleotide sequence ID" value="XM_032973312.1"/>
</dbReference>
<keyword evidence="4" id="KW-0813">Transport</keyword>
<dbReference type="Pfam" id="PF04515">
    <property type="entry name" value="Choline_transpo"/>
    <property type="match status" value="1"/>
</dbReference>
<evidence type="ECO:0000256" key="8">
    <source>
        <dbReference type="ARBA" id="ARBA00022989"/>
    </source>
</evidence>
<dbReference type="GO" id="GO:0090422">
    <property type="term" value="F:thiamine pyrophosphate transmembrane transporter activity"/>
    <property type="evidence" value="ECO:0007669"/>
    <property type="project" value="TreeGrafter"/>
</dbReference>
<dbReference type="PANTHER" id="PTHR12385:SF37">
    <property type="entry name" value="CHOLINE TRANSPORTER-LIKE PROTEIN 4"/>
    <property type="match status" value="1"/>
</dbReference>
<keyword evidence="7 13" id="KW-0812">Transmembrane</keyword>
<feature type="transmembrane region" description="Helical" evidence="13">
    <location>
        <begin position="319"/>
        <end position="340"/>
    </location>
</feature>
<evidence type="ECO:0000256" key="7">
    <source>
        <dbReference type="ARBA" id="ARBA00022692"/>
    </source>
</evidence>
<proteinExistence type="inferred from homology"/>
<feature type="transmembrane region" description="Helical" evidence="13">
    <location>
        <begin position="360"/>
        <end position="384"/>
    </location>
</feature>
<evidence type="ECO:0000256" key="5">
    <source>
        <dbReference type="ARBA" id="ARBA00022449"/>
    </source>
</evidence>
<feature type="transmembrane region" description="Helical" evidence="13">
    <location>
        <begin position="639"/>
        <end position="662"/>
    </location>
</feature>
<feature type="transmembrane region" description="Helical" evidence="13">
    <location>
        <begin position="506"/>
        <end position="528"/>
    </location>
</feature>
<feature type="transmembrane region" description="Helical" evidence="13">
    <location>
        <begin position="569"/>
        <end position="587"/>
    </location>
</feature>
<feature type="transmembrane region" description="Helical" evidence="13">
    <location>
        <begin position="607"/>
        <end position="627"/>
    </location>
</feature>
<evidence type="ECO:0000256" key="2">
    <source>
        <dbReference type="ARBA" id="ARBA00004221"/>
    </source>
</evidence>
<evidence type="ECO:0000256" key="9">
    <source>
        <dbReference type="ARBA" id="ARBA00023136"/>
    </source>
</evidence>
<keyword evidence="14" id="KW-1185">Reference proteome</keyword>
<dbReference type="AlphaFoldDB" id="A0AAJ7U6J5"/>
<evidence type="ECO:0000256" key="11">
    <source>
        <dbReference type="ARBA" id="ARBA00035093"/>
    </source>
</evidence>
<feature type="transmembrane region" description="Helical" evidence="13">
    <location>
        <begin position="458"/>
        <end position="485"/>
    </location>
</feature>
<dbReference type="GO" id="GO:0015297">
    <property type="term" value="F:antiporter activity"/>
    <property type="evidence" value="ECO:0007669"/>
    <property type="project" value="UniProtKB-KW"/>
</dbReference>
<dbReference type="GeneID" id="116953259"/>
<dbReference type="InterPro" id="IPR007603">
    <property type="entry name" value="Choline_transptr-like"/>
</dbReference>
<feature type="transmembrane region" description="Helical" evidence="13">
    <location>
        <begin position="236"/>
        <end position="256"/>
    </location>
</feature>
<evidence type="ECO:0000256" key="4">
    <source>
        <dbReference type="ARBA" id="ARBA00022448"/>
    </source>
</evidence>
<keyword evidence="10" id="KW-0325">Glycoprotein</keyword>
<keyword evidence="8 13" id="KW-1133">Transmembrane helix</keyword>
<dbReference type="GO" id="GO:0016324">
    <property type="term" value="C:apical plasma membrane"/>
    <property type="evidence" value="ECO:0007669"/>
    <property type="project" value="UniProtKB-SubCell"/>
</dbReference>